<dbReference type="GO" id="GO:0003743">
    <property type="term" value="F:translation initiation factor activity"/>
    <property type="evidence" value="ECO:0007669"/>
    <property type="project" value="UniProtKB-KW"/>
</dbReference>
<name>A0A6G1SNS7_9ACAR</name>
<dbReference type="Pfam" id="PF25577">
    <property type="entry name" value="TPR_TAF2_C"/>
    <property type="match status" value="1"/>
</dbReference>
<dbReference type="GO" id="GO:0005669">
    <property type="term" value="C:transcription factor TFIID complex"/>
    <property type="evidence" value="ECO:0007669"/>
    <property type="project" value="InterPro"/>
</dbReference>
<evidence type="ECO:0000259" key="4">
    <source>
        <dbReference type="Pfam" id="PF25577"/>
    </source>
</evidence>
<evidence type="ECO:0000259" key="3">
    <source>
        <dbReference type="Pfam" id="PF25316"/>
    </source>
</evidence>
<dbReference type="GO" id="GO:0008270">
    <property type="term" value="F:zinc ion binding"/>
    <property type="evidence" value="ECO:0007669"/>
    <property type="project" value="InterPro"/>
</dbReference>
<dbReference type="GO" id="GO:0000976">
    <property type="term" value="F:transcription cis-regulatory region binding"/>
    <property type="evidence" value="ECO:0007669"/>
    <property type="project" value="TreeGrafter"/>
</dbReference>
<accession>A0A6G1SNS7</accession>
<dbReference type="PANTHER" id="PTHR15137:SF9">
    <property type="entry name" value="TRANSCRIPTION INITIATION FACTOR TFIID SUBUNIT 2"/>
    <property type="match status" value="1"/>
</dbReference>
<feature type="domain" description="Peptidase M1 membrane alanine aminopeptidase" evidence="2">
    <location>
        <begin position="15"/>
        <end position="249"/>
    </location>
</feature>
<dbReference type="InterPro" id="IPR027268">
    <property type="entry name" value="Peptidase_M4/M1_CTD_sf"/>
</dbReference>
<dbReference type="GO" id="GO:0006367">
    <property type="term" value="P:transcription initiation at RNA polymerase II promoter"/>
    <property type="evidence" value="ECO:0007669"/>
    <property type="project" value="TreeGrafter"/>
</dbReference>
<dbReference type="GO" id="GO:0016251">
    <property type="term" value="F:RNA polymerase II general transcription initiation factor activity"/>
    <property type="evidence" value="ECO:0007669"/>
    <property type="project" value="TreeGrafter"/>
</dbReference>
<evidence type="ECO:0000259" key="2">
    <source>
        <dbReference type="Pfam" id="PF01433"/>
    </source>
</evidence>
<dbReference type="InterPro" id="IPR057991">
    <property type="entry name" value="TPR_TAF2_C"/>
</dbReference>
<sequence>MSKLMEASCSFLPDCAEFYEDFLAFKYPYSSYKQVFVDQAYEPCQSYATMSICCTNLLHSKHIIDQTFITRSLLSEALAAQYFSCFISMSSWSAAWLTRGISLFISANYKRKIFGNNEYRYNIQETMKKLIDYEQRCGGIVLDESSGISNKSKNNFHFSTQSPHTLSPFYDEAHKWKSLLVIRMLEDRIGKTLLVQVFNKILSLASNASLQPASVNVWSNMLLSTANFERAVFTVTGKDKEIASFLEQWIYQGGHAKFNGSFHFDRKRNVVELHIRQPDTGSTGVRPYFGSITVTVQELDGTFLQKLNIEENKTSPFVITCHSKSRRNKKKKIPLCTGEEVDMDLSMMDSHDSPVLWIRIDPDMQVLRQIVFTQPDYNWQYQLKYERDITAQLDSLQVLMEFPTVATRKTLMDMIEDERCFYRVRCKAALNLTKIANDMAITTTSGGWQAPTSMINIFKRLFGSHSCPHIIRLNNFSPTNLQSYFLQKTIPKALAGLRVPPHRICPPEVLKFLLDLFKYNDNSKNSFSDNYYRASLIEALAETVTPVVVPLFNNTSQSTTHDQIPSETKLVAEEITRCLNMDSILPCYKYVVTVACLKAIQQLQRMGHLPSHPALFRSYTSENIFFDVRCAAVVQLVEIIRAEQSHSDLDFLIDLIENDKVPAFKFFILSELYRNPPMSLHNYPNCSQVKERLWIMMNTTFAHDSKLRCAAADVFYRFFGKSSLSSGSVGELNHKSKKKKKKKDKDKDRERKKAKPKESLNLFLGQTSH</sequence>
<dbReference type="Pfam" id="PF01433">
    <property type="entry name" value="Peptidase_M1"/>
    <property type="match status" value="1"/>
</dbReference>
<dbReference type="GO" id="GO:0008237">
    <property type="term" value="F:metallopeptidase activity"/>
    <property type="evidence" value="ECO:0007669"/>
    <property type="project" value="InterPro"/>
</dbReference>
<evidence type="ECO:0000313" key="5">
    <source>
        <dbReference type="EMBL" id="MDE52058.1"/>
    </source>
</evidence>
<dbReference type="GO" id="GO:0003682">
    <property type="term" value="F:chromatin binding"/>
    <property type="evidence" value="ECO:0007669"/>
    <property type="project" value="TreeGrafter"/>
</dbReference>
<proteinExistence type="predicted"/>
<dbReference type="InterPro" id="IPR057345">
    <property type="entry name" value="Ig-like_TAF2"/>
</dbReference>
<dbReference type="InterPro" id="IPR011030">
    <property type="entry name" value="Lipovitellin_superhlx_dom"/>
</dbReference>
<dbReference type="SUPFAM" id="SSF55486">
    <property type="entry name" value="Metalloproteases ('zincins'), catalytic domain"/>
    <property type="match status" value="1"/>
</dbReference>
<dbReference type="Gene3D" id="1.10.390.10">
    <property type="entry name" value="Neutral Protease Domain 2"/>
    <property type="match status" value="1"/>
</dbReference>
<keyword evidence="5" id="KW-0396">Initiation factor</keyword>
<dbReference type="EMBL" id="GGYP01007287">
    <property type="protein sequence ID" value="MDE52058.1"/>
    <property type="molecule type" value="Transcribed_RNA"/>
</dbReference>
<dbReference type="AlphaFoldDB" id="A0A6G1SNS7"/>
<evidence type="ECO:0000256" key="1">
    <source>
        <dbReference type="SAM" id="MobiDB-lite"/>
    </source>
</evidence>
<organism evidence="5">
    <name type="scientific">Aceria tosichella</name>
    <name type="common">wheat curl mite</name>
    <dbReference type="NCBI Taxonomy" id="561515"/>
    <lineage>
        <taxon>Eukaryota</taxon>
        <taxon>Metazoa</taxon>
        <taxon>Ecdysozoa</taxon>
        <taxon>Arthropoda</taxon>
        <taxon>Chelicerata</taxon>
        <taxon>Arachnida</taxon>
        <taxon>Acari</taxon>
        <taxon>Acariformes</taxon>
        <taxon>Trombidiformes</taxon>
        <taxon>Prostigmata</taxon>
        <taxon>Eupodina</taxon>
        <taxon>Eriophyoidea</taxon>
        <taxon>Eriophyidae</taxon>
        <taxon>Eriophyinae</taxon>
        <taxon>Aceriini</taxon>
        <taxon>Aceria</taxon>
    </lineage>
</organism>
<dbReference type="Gene3D" id="1.25.10.20">
    <property type="entry name" value="Vitellinogen, superhelical"/>
    <property type="match status" value="1"/>
</dbReference>
<feature type="region of interest" description="Disordered" evidence="1">
    <location>
        <begin position="725"/>
        <end position="769"/>
    </location>
</feature>
<feature type="domain" description="Transcription initiation factor TFIID subunit 2 TPR repeats" evidence="4">
    <location>
        <begin position="376"/>
        <end position="741"/>
    </location>
</feature>
<dbReference type="PANTHER" id="PTHR15137">
    <property type="entry name" value="TRANSCRIPTION INITIATION FACTOR TFIID"/>
    <property type="match status" value="1"/>
</dbReference>
<reference evidence="5" key="1">
    <citation type="submission" date="2018-10" db="EMBL/GenBank/DDBJ databases">
        <title>Transcriptome assembly of Aceria tosichella (Wheat curl mite) Type 2.</title>
        <authorList>
            <person name="Scully E.D."/>
            <person name="Geib S.M."/>
            <person name="Palmer N.A."/>
            <person name="Gupta A.K."/>
            <person name="Sarath G."/>
            <person name="Tatineni S."/>
        </authorList>
    </citation>
    <scope>NUCLEOTIDE SEQUENCE</scope>
    <source>
        <strain evidence="5">LincolnNE</strain>
    </source>
</reference>
<protein>
    <submittedName>
        <fullName evidence="5">Transcription initiation factor TFIID subunit 2</fullName>
    </submittedName>
</protein>
<dbReference type="Pfam" id="PF25316">
    <property type="entry name" value="TAF2_3rd"/>
    <property type="match status" value="1"/>
</dbReference>
<dbReference type="InterPro" id="IPR014782">
    <property type="entry name" value="Peptidase_M1_dom"/>
</dbReference>
<keyword evidence="5" id="KW-0648">Protein biosynthesis</keyword>
<dbReference type="InterPro" id="IPR037813">
    <property type="entry name" value="TAF2"/>
</dbReference>
<feature type="compositionally biased region" description="Basic residues" evidence="1">
    <location>
        <begin position="735"/>
        <end position="744"/>
    </location>
</feature>
<feature type="domain" description="Transcription initiation factor TFIID subunit 2 Ig-like" evidence="3">
    <location>
        <begin position="254"/>
        <end position="375"/>
    </location>
</feature>
<gene>
    <name evidence="5" type="primary">Taf2</name>
    <name evidence="5" type="ORF">g.12719</name>
</gene>